<feature type="compositionally biased region" description="Basic and acidic residues" evidence="1">
    <location>
        <begin position="404"/>
        <end position="428"/>
    </location>
</feature>
<dbReference type="Proteomes" id="UP000194127">
    <property type="component" value="Unassembled WGS sequence"/>
</dbReference>
<dbReference type="STRING" id="670580.A0A1X6N753"/>
<dbReference type="AlphaFoldDB" id="A0A1X6N753"/>
<sequence length="762" mass="81034">MTMSDQDDTAPKTPERDFQHSRPPSPDDTAATTQESKASRKREREVSLEPSTPQTPVIDIDPEHAGHKERRTPAKKNRVSAQLDPTEEEDEDSVQSCSPPHDIKIRQISQGVEDITWQNMHKEQVPDVRKDHHMDVAYEQEDEKIEAKVAGGEEIAVPPAMLQGENPPIIAEEESEMDQGGAADPAEVPPDAQLSDPEDLTSAEMHPEVSSTSTIPPISVSPSQTPDSPHIASHPIASPPASPRQAPASPLQAPLSSPQAPDPLPQAPASPPQAPASPIQAPASPIQAPASPIQAPASPIQAPASPIQAPASPTQAPESPLQVPLTPPLSRRGSESDQEKGVKRKLADRTVSERLVPEEVSHKVNGVVPAASTGATKRPRDDPEADANPRVTKRPTPPPDEGTTSEKSEKAEKAVEKNAGESTAEKKTPPSSTTVTPKLGGFMAYASTNSPFASVSGASIFGSKNASPSSSAWASTSTSPHPSPNLTVSPFSSIGSPSSPFKPSEKSVTSQLAHKRTGFEAFASSTSPFASVAKRPKSPPPLFGRLARSRSPTRPASTRATNAFSAYAAGGAQSFSAHSTPRRGSPVLAEAVEGQGKPAIGLGILDGNGAPADEDGACTFGERLRAQKDGEEQSEEGQALDLHEQAIPTGEEDEKTVCQVRGKLFTLDNGAWKERGMGIMRLNVRRDNGTGARLIMRKDAVYTVILNAPLFKGMQCQLQTDHRYFRFSMFEGTTTTHFNLRLQSAKNGKDLADAINKHIPTD</sequence>
<evidence type="ECO:0000259" key="2">
    <source>
        <dbReference type="PROSITE" id="PS50196"/>
    </source>
</evidence>
<dbReference type="PROSITE" id="PS50196">
    <property type="entry name" value="RANBD1"/>
    <property type="match status" value="1"/>
</dbReference>
<feature type="compositionally biased region" description="Low complexity" evidence="1">
    <location>
        <begin position="466"/>
        <end position="480"/>
    </location>
</feature>
<dbReference type="SMART" id="SM00160">
    <property type="entry name" value="RanBD"/>
    <property type="match status" value="1"/>
</dbReference>
<evidence type="ECO:0000256" key="1">
    <source>
        <dbReference type="SAM" id="MobiDB-lite"/>
    </source>
</evidence>
<name>A0A1X6N753_9APHY</name>
<feature type="region of interest" description="Disordered" evidence="1">
    <location>
        <begin position="155"/>
        <end position="513"/>
    </location>
</feature>
<feature type="compositionally biased region" description="Low complexity" evidence="1">
    <location>
        <begin position="429"/>
        <end position="438"/>
    </location>
</feature>
<reference evidence="3 4" key="1">
    <citation type="submission" date="2017-04" db="EMBL/GenBank/DDBJ databases">
        <title>Genome Sequence of the Model Brown-Rot Fungus Postia placenta SB12.</title>
        <authorList>
            <consortium name="DOE Joint Genome Institute"/>
            <person name="Gaskell J."/>
            <person name="Kersten P."/>
            <person name="Larrondo L.F."/>
            <person name="Canessa P."/>
            <person name="Martinez D."/>
            <person name="Hibbett D."/>
            <person name="Schmoll M."/>
            <person name="Kubicek C.P."/>
            <person name="Martinez A.T."/>
            <person name="Yadav J."/>
            <person name="Master E."/>
            <person name="Magnuson J.K."/>
            <person name="James T."/>
            <person name="Yaver D."/>
            <person name="Berka R."/>
            <person name="Labutti K."/>
            <person name="Lipzen A."/>
            <person name="Aerts A."/>
            <person name="Barry K."/>
            <person name="Henrissat B."/>
            <person name="Blanchette R."/>
            <person name="Grigoriev I."/>
            <person name="Cullen D."/>
        </authorList>
    </citation>
    <scope>NUCLEOTIDE SEQUENCE [LARGE SCALE GENOMIC DNA]</scope>
    <source>
        <strain evidence="3 4">MAD-698-R-SB12</strain>
    </source>
</reference>
<feature type="region of interest" description="Disordered" evidence="1">
    <location>
        <begin position="1"/>
        <end position="102"/>
    </location>
</feature>
<feature type="compositionally biased region" description="Low complexity" evidence="1">
    <location>
        <begin position="276"/>
        <end position="317"/>
    </location>
</feature>
<feature type="compositionally biased region" description="Low complexity" evidence="1">
    <location>
        <begin position="549"/>
        <end position="561"/>
    </location>
</feature>
<dbReference type="RefSeq" id="XP_024341273.1">
    <property type="nucleotide sequence ID" value="XM_024476888.1"/>
</dbReference>
<dbReference type="Pfam" id="PF00638">
    <property type="entry name" value="Ran_BP1"/>
    <property type="match status" value="1"/>
</dbReference>
<dbReference type="SUPFAM" id="SSF50729">
    <property type="entry name" value="PH domain-like"/>
    <property type="match status" value="1"/>
</dbReference>
<dbReference type="Gene3D" id="2.30.29.30">
    <property type="entry name" value="Pleckstrin-homology domain (PH domain)/Phosphotyrosine-binding domain (PTB)"/>
    <property type="match status" value="1"/>
</dbReference>
<feature type="domain" description="RanBD1" evidence="2">
    <location>
        <begin position="635"/>
        <end position="717"/>
    </location>
</feature>
<feature type="compositionally biased region" description="Pro residues" evidence="1">
    <location>
        <begin position="260"/>
        <end position="275"/>
    </location>
</feature>
<feature type="compositionally biased region" description="Basic and acidic residues" evidence="1">
    <location>
        <begin position="9"/>
        <end position="20"/>
    </location>
</feature>
<accession>A0A1X6N753</accession>
<evidence type="ECO:0000313" key="4">
    <source>
        <dbReference type="Proteomes" id="UP000194127"/>
    </source>
</evidence>
<keyword evidence="4" id="KW-1185">Reference proteome</keyword>
<feature type="region of interest" description="Disordered" evidence="1">
    <location>
        <begin position="526"/>
        <end position="564"/>
    </location>
</feature>
<feature type="compositionally biased region" description="Low complexity" evidence="1">
    <location>
        <begin position="243"/>
        <end position="259"/>
    </location>
</feature>
<feature type="compositionally biased region" description="Basic and acidic residues" evidence="1">
    <location>
        <begin position="332"/>
        <end position="362"/>
    </location>
</feature>
<dbReference type="EMBL" id="KZ110594">
    <property type="protein sequence ID" value="OSX64479.1"/>
    <property type="molecule type" value="Genomic_DNA"/>
</dbReference>
<proteinExistence type="predicted"/>
<dbReference type="InterPro" id="IPR011993">
    <property type="entry name" value="PH-like_dom_sf"/>
</dbReference>
<gene>
    <name evidence="3" type="ORF">POSPLADRAFT_1032815</name>
</gene>
<feature type="compositionally biased region" description="Low complexity" evidence="1">
    <location>
        <begin position="209"/>
        <end position="236"/>
    </location>
</feature>
<protein>
    <recommendedName>
        <fullName evidence="2">RanBD1 domain-containing protein</fullName>
    </recommendedName>
</protein>
<dbReference type="InterPro" id="IPR000156">
    <property type="entry name" value="Ran_bind_dom"/>
</dbReference>
<feature type="compositionally biased region" description="Polar residues" evidence="1">
    <location>
        <begin position="446"/>
        <end position="465"/>
    </location>
</feature>
<feature type="compositionally biased region" description="Low complexity" evidence="1">
    <location>
        <begin position="489"/>
        <end position="502"/>
    </location>
</feature>
<dbReference type="GeneID" id="36321839"/>
<feature type="compositionally biased region" description="Basic residues" evidence="1">
    <location>
        <begin position="67"/>
        <end position="78"/>
    </location>
</feature>
<organism evidence="3 4">
    <name type="scientific">Postia placenta MAD-698-R-SB12</name>
    <dbReference type="NCBI Taxonomy" id="670580"/>
    <lineage>
        <taxon>Eukaryota</taxon>
        <taxon>Fungi</taxon>
        <taxon>Dikarya</taxon>
        <taxon>Basidiomycota</taxon>
        <taxon>Agaricomycotina</taxon>
        <taxon>Agaricomycetes</taxon>
        <taxon>Polyporales</taxon>
        <taxon>Adustoporiaceae</taxon>
        <taxon>Rhodonia</taxon>
    </lineage>
</organism>
<evidence type="ECO:0000313" key="3">
    <source>
        <dbReference type="EMBL" id="OSX64479.1"/>
    </source>
</evidence>
<dbReference type="OrthoDB" id="185618at2759"/>